<dbReference type="HOGENOM" id="CLU_965938_0_0_10"/>
<dbReference type="InterPro" id="IPR019290">
    <property type="entry name" value="GlycosylTrfase-like_prok"/>
</dbReference>
<dbReference type="PATRIC" id="fig|1203610.3.peg.3522"/>
<sequence>MNTFSIIIPTYHLLNDRYKIYFDKLIQSISKNLQSPYTYKRFREIVVVNDYPEEDIEEFVHSIFAKYAIPRSIIHNNQTNKGQGCSRNIGADIASGNYLHFIDQDDYISSFFYSTLLRAIEIDNAQIAFSGLNLHNTNNDKHFSPFRGKTIGLYANAKYLADLKIFLLSNIAVSPGQYIISKNIFNKIGGYADLQNKGTDDWGIFYSLYLQYPQTIITFRHEAVFTYRIHNAQNRKSLDMKASLSEMFCKINHKKTRWHNLLYFFKTNPAGRVLNKIIYRFYWRVPNF</sequence>
<evidence type="ECO:0000313" key="3">
    <source>
        <dbReference type="Proteomes" id="UP000033035"/>
    </source>
</evidence>
<dbReference type="STRING" id="1203610.HMPREF1536_03455"/>
<proteinExistence type="predicted"/>
<gene>
    <name evidence="2" type="ORF">HMPREF1536_03455</name>
</gene>
<dbReference type="RefSeq" id="WP_028727560.1">
    <property type="nucleotide sequence ID" value="NZ_AUAE01000017.1"/>
</dbReference>
<dbReference type="Proteomes" id="UP000033035">
    <property type="component" value="Unassembled WGS sequence"/>
</dbReference>
<dbReference type="PANTHER" id="PTHR43685">
    <property type="entry name" value="GLYCOSYLTRANSFERASE"/>
    <property type="match status" value="1"/>
</dbReference>
<keyword evidence="3" id="KW-1185">Reference proteome</keyword>
<feature type="domain" description="Glycosyltransferase 2-like prokaryotic type" evidence="1">
    <location>
        <begin position="33"/>
        <end position="215"/>
    </location>
</feature>
<dbReference type="EMBL" id="AQHW01000016">
    <property type="protein sequence ID" value="KKB54535.1"/>
    <property type="molecule type" value="Genomic_DNA"/>
</dbReference>
<dbReference type="CDD" id="cd00761">
    <property type="entry name" value="Glyco_tranf_GTA_type"/>
    <property type="match status" value="1"/>
</dbReference>
<organism evidence="2 3">
    <name type="scientific">Parabacteroides gordonii MS-1 = DSM 23371</name>
    <dbReference type="NCBI Taxonomy" id="1203610"/>
    <lineage>
        <taxon>Bacteria</taxon>
        <taxon>Pseudomonadati</taxon>
        <taxon>Bacteroidota</taxon>
        <taxon>Bacteroidia</taxon>
        <taxon>Bacteroidales</taxon>
        <taxon>Tannerellaceae</taxon>
        <taxon>Parabacteroides</taxon>
    </lineage>
</organism>
<protein>
    <recommendedName>
        <fullName evidence="1">Glycosyltransferase 2-like prokaryotic type domain-containing protein</fullName>
    </recommendedName>
</protein>
<name>A0A0F5JAL5_9BACT</name>
<evidence type="ECO:0000259" key="1">
    <source>
        <dbReference type="Pfam" id="PF10111"/>
    </source>
</evidence>
<dbReference type="PANTHER" id="PTHR43685:SF2">
    <property type="entry name" value="GLYCOSYLTRANSFERASE 2-LIKE DOMAIN-CONTAINING PROTEIN"/>
    <property type="match status" value="1"/>
</dbReference>
<dbReference type="AlphaFoldDB" id="A0A0F5JAL5"/>
<comment type="caution">
    <text evidence="2">The sequence shown here is derived from an EMBL/GenBank/DDBJ whole genome shotgun (WGS) entry which is preliminary data.</text>
</comment>
<dbReference type="Gene3D" id="3.90.550.10">
    <property type="entry name" value="Spore Coat Polysaccharide Biosynthesis Protein SpsA, Chain A"/>
    <property type="match status" value="1"/>
</dbReference>
<dbReference type="InterPro" id="IPR029044">
    <property type="entry name" value="Nucleotide-diphossugar_trans"/>
</dbReference>
<reference evidence="2 3" key="1">
    <citation type="submission" date="2013-04" db="EMBL/GenBank/DDBJ databases">
        <title>The Genome Sequence of Parabacteroides gordonii DSM 23371.</title>
        <authorList>
            <consortium name="The Broad Institute Genomics Platform"/>
            <person name="Earl A."/>
            <person name="Ward D."/>
            <person name="Feldgarden M."/>
            <person name="Gevers D."/>
            <person name="Martens E."/>
            <person name="Sakamoto M."/>
            <person name="Benno Y."/>
            <person name="Suzuki N."/>
            <person name="Matsunaga N."/>
            <person name="Koshihara K."/>
            <person name="Seki M."/>
            <person name="Komiya H."/>
            <person name="Walker B."/>
            <person name="Young S."/>
            <person name="Zeng Q."/>
            <person name="Gargeya S."/>
            <person name="Fitzgerald M."/>
            <person name="Haas B."/>
            <person name="Abouelleil A."/>
            <person name="Allen A.W."/>
            <person name="Alvarado L."/>
            <person name="Arachchi H.M."/>
            <person name="Berlin A.M."/>
            <person name="Chapman S.B."/>
            <person name="Gainer-Dewar J."/>
            <person name="Goldberg J."/>
            <person name="Griggs A."/>
            <person name="Gujja S."/>
            <person name="Hansen M."/>
            <person name="Howarth C."/>
            <person name="Imamovic A."/>
            <person name="Ireland A."/>
            <person name="Larimer J."/>
            <person name="McCowan C."/>
            <person name="Murphy C."/>
            <person name="Pearson M."/>
            <person name="Poon T.W."/>
            <person name="Priest M."/>
            <person name="Roberts A."/>
            <person name="Saif S."/>
            <person name="Shea T."/>
            <person name="Sisk P."/>
            <person name="Sykes S."/>
            <person name="Wortman J."/>
            <person name="Nusbaum C."/>
            <person name="Birren B."/>
        </authorList>
    </citation>
    <scope>NUCLEOTIDE SEQUENCE [LARGE SCALE GENOMIC DNA]</scope>
    <source>
        <strain evidence="2 3">MS-1</strain>
    </source>
</reference>
<dbReference type="Pfam" id="PF10111">
    <property type="entry name" value="Glyco_tranf_2_2"/>
    <property type="match status" value="1"/>
</dbReference>
<dbReference type="SUPFAM" id="SSF53448">
    <property type="entry name" value="Nucleotide-diphospho-sugar transferases"/>
    <property type="match status" value="1"/>
</dbReference>
<evidence type="ECO:0000313" key="2">
    <source>
        <dbReference type="EMBL" id="KKB54535.1"/>
    </source>
</evidence>
<dbReference type="InterPro" id="IPR050834">
    <property type="entry name" value="Glycosyltransf_2"/>
</dbReference>
<accession>A0A0F5JAL5</accession>